<feature type="region of interest" description="Disordered" evidence="1">
    <location>
        <begin position="1"/>
        <end position="49"/>
    </location>
</feature>
<keyword evidence="4" id="KW-1185">Reference proteome</keyword>
<gene>
    <name evidence="3" type="ORF">BKA08_001070</name>
</gene>
<comment type="caution">
    <text evidence="3">The sequence shown here is derived from an EMBL/GenBank/DDBJ whole genome shotgun (WGS) entry which is preliminary data.</text>
</comment>
<evidence type="ECO:0000313" key="3">
    <source>
        <dbReference type="EMBL" id="NYD56832.1"/>
    </source>
</evidence>
<evidence type="ECO:0000256" key="1">
    <source>
        <dbReference type="SAM" id="MobiDB-lite"/>
    </source>
</evidence>
<dbReference type="RefSeq" id="WP_179614679.1">
    <property type="nucleotide sequence ID" value="NZ_CP059163.1"/>
</dbReference>
<dbReference type="Pfam" id="PF11160">
    <property type="entry name" value="Hva1_TUDOR"/>
    <property type="match status" value="1"/>
</dbReference>
<feature type="compositionally biased region" description="Basic and acidic residues" evidence="1">
    <location>
        <begin position="23"/>
        <end position="45"/>
    </location>
</feature>
<proteinExistence type="predicted"/>
<evidence type="ECO:0000313" key="4">
    <source>
        <dbReference type="Proteomes" id="UP000516957"/>
    </source>
</evidence>
<dbReference type="EMBL" id="JACCBE010000001">
    <property type="protein sequence ID" value="NYD56832.1"/>
    <property type="molecule type" value="Genomic_DNA"/>
</dbReference>
<accession>A0A7Y9EZH3</accession>
<name>A0A7Y9EZH3_9ACTN</name>
<sequence length="71" mass="7925">MSIRQGTEVRWSWGNGSATGKVTEVHHDDVSRTTKGEEITRHGSNDDPAYVIEQEDGTVVLKLRSEVERAD</sequence>
<protein>
    <recommendedName>
        <fullName evidence="2">Hypervirulence associated protein TUDOR domain-containing protein</fullName>
    </recommendedName>
</protein>
<organism evidence="3 4">
    <name type="scientific">Nocardioides marinisabuli</name>
    <dbReference type="NCBI Taxonomy" id="419476"/>
    <lineage>
        <taxon>Bacteria</taxon>
        <taxon>Bacillati</taxon>
        <taxon>Actinomycetota</taxon>
        <taxon>Actinomycetes</taxon>
        <taxon>Propionibacteriales</taxon>
        <taxon>Nocardioidaceae</taxon>
        <taxon>Nocardioides</taxon>
    </lineage>
</organism>
<dbReference type="AlphaFoldDB" id="A0A7Y9EZH3"/>
<dbReference type="Proteomes" id="UP000516957">
    <property type="component" value="Unassembled WGS sequence"/>
</dbReference>
<evidence type="ECO:0000259" key="2">
    <source>
        <dbReference type="Pfam" id="PF11160"/>
    </source>
</evidence>
<reference evidence="3 4" key="1">
    <citation type="submission" date="2020-07" db="EMBL/GenBank/DDBJ databases">
        <title>Sequencing the genomes of 1000 actinobacteria strains.</title>
        <authorList>
            <person name="Klenk H.-P."/>
        </authorList>
    </citation>
    <scope>NUCLEOTIDE SEQUENCE [LARGE SCALE GENOMIC DNA]</scope>
    <source>
        <strain evidence="3 4">DSM 18965</strain>
    </source>
</reference>
<dbReference type="InterPro" id="IPR021331">
    <property type="entry name" value="Hva1_TUDOR"/>
</dbReference>
<feature type="domain" description="Hypervirulence associated protein TUDOR" evidence="2">
    <location>
        <begin position="6"/>
        <end position="67"/>
    </location>
</feature>